<sequence length="62" mass="6355">MNASPPPPKAPSANVPEMIIATVAGVGFGVKTNNFLAGIFIGVVLGVILSLIGSRIRARKKP</sequence>
<organism evidence="2 3">
    <name type="scientific">Stenotrophomonas terrae</name>
    <dbReference type="NCBI Taxonomy" id="405446"/>
    <lineage>
        <taxon>Bacteria</taxon>
        <taxon>Pseudomonadati</taxon>
        <taxon>Pseudomonadota</taxon>
        <taxon>Gammaproteobacteria</taxon>
        <taxon>Lysobacterales</taxon>
        <taxon>Lysobacteraceae</taxon>
        <taxon>Stenotrophomonas</taxon>
    </lineage>
</organism>
<proteinExistence type="predicted"/>
<evidence type="ECO:0000256" key="1">
    <source>
        <dbReference type="SAM" id="Phobius"/>
    </source>
</evidence>
<feature type="transmembrane region" description="Helical" evidence="1">
    <location>
        <begin position="35"/>
        <end position="53"/>
    </location>
</feature>
<reference evidence="2 3" key="1">
    <citation type="submission" date="2015-05" db="EMBL/GenBank/DDBJ databases">
        <title>Genome sequencing and analysis of members of genus Stenotrophomonas.</title>
        <authorList>
            <person name="Patil P.P."/>
            <person name="Midha S."/>
            <person name="Patil P.B."/>
        </authorList>
    </citation>
    <scope>NUCLEOTIDE SEQUENCE [LARGE SCALE GENOMIC DNA]</scope>
    <source>
        <strain evidence="2 3">DSM 18941</strain>
    </source>
</reference>
<keyword evidence="1" id="KW-0472">Membrane</keyword>
<gene>
    <name evidence="2" type="ORF">ABB27_08480</name>
</gene>
<dbReference type="PATRIC" id="fig|405446.3.peg.1142"/>
<evidence type="ECO:0000313" key="3">
    <source>
        <dbReference type="Proteomes" id="UP000051863"/>
    </source>
</evidence>
<dbReference type="AlphaFoldDB" id="A0A0R0CPP2"/>
<comment type="caution">
    <text evidence="2">The sequence shown here is derived from an EMBL/GenBank/DDBJ whole genome shotgun (WGS) entry which is preliminary data.</text>
</comment>
<dbReference type="RefSeq" id="WP_057628259.1">
    <property type="nucleotide sequence ID" value="NZ_LDJJ01000027.1"/>
</dbReference>
<accession>A0A0R0CPP2</accession>
<protein>
    <submittedName>
        <fullName evidence="2">Uncharacterized protein</fullName>
    </submittedName>
</protein>
<dbReference type="OrthoDB" id="6053372at2"/>
<dbReference type="EMBL" id="LDJJ01000027">
    <property type="protein sequence ID" value="KRG67838.1"/>
    <property type="molecule type" value="Genomic_DNA"/>
</dbReference>
<dbReference type="Proteomes" id="UP000051863">
    <property type="component" value="Unassembled WGS sequence"/>
</dbReference>
<name>A0A0R0CPP2_9GAMM</name>
<keyword evidence="1" id="KW-1133">Transmembrane helix</keyword>
<keyword evidence="1" id="KW-0812">Transmembrane</keyword>
<evidence type="ECO:0000313" key="2">
    <source>
        <dbReference type="EMBL" id="KRG67838.1"/>
    </source>
</evidence>
<keyword evidence="3" id="KW-1185">Reference proteome</keyword>